<dbReference type="Pfam" id="PF01556">
    <property type="entry name" value="DnaJ_C"/>
    <property type="match status" value="1"/>
</dbReference>
<dbReference type="Pfam" id="PF00226">
    <property type="entry name" value="DnaJ"/>
    <property type="match status" value="1"/>
</dbReference>
<dbReference type="InterPro" id="IPR001623">
    <property type="entry name" value="DnaJ_domain"/>
</dbReference>
<dbReference type="AlphaFoldDB" id="A0A3D8J867"/>
<dbReference type="SUPFAM" id="SSF46565">
    <property type="entry name" value="Chaperone J-domain"/>
    <property type="match status" value="1"/>
</dbReference>
<dbReference type="OrthoDB" id="9779889at2"/>
<keyword evidence="1" id="KW-0143">Chaperone</keyword>
<feature type="domain" description="J" evidence="2">
    <location>
        <begin position="4"/>
        <end position="68"/>
    </location>
</feature>
<dbReference type="Proteomes" id="UP000256424">
    <property type="component" value="Unassembled WGS sequence"/>
</dbReference>
<evidence type="ECO:0000313" key="4">
    <source>
        <dbReference type="Proteomes" id="UP000256424"/>
    </source>
</evidence>
<dbReference type="Gene3D" id="1.10.287.110">
    <property type="entry name" value="DnaJ domain"/>
    <property type="match status" value="1"/>
</dbReference>
<protein>
    <submittedName>
        <fullName evidence="3">J domain-containing protein</fullName>
    </submittedName>
</protein>
<dbReference type="PRINTS" id="PR00625">
    <property type="entry name" value="JDOMAIN"/>
</dbReference>
<dbReference type="GO" id="GO:0051082">
    <property type="term" value="F:unfolded protein binding"/>
    <property type="evidence" value="ECO:0007669"/>
    <property type="project" value="InterPro"/>
</dbReference>
<dbReference type="Gene3D" id="2.60.260.20">
    <property type="entry name" value="Urease metallochaperone UreE, N-terminal domain"/>
    <property type="match status" value="2"/>
</dbReference>
<evidence type="ECO:0000256" key="1">
    <source>
        <dbReference type="ARBA" id="ARBA00023186"/>
    </source>
</evidence>
<dbReference type="RefSeq" id="WP_104762979.1">
    <property type="nucleotide sequence ID" value="NZ_FZPM01000012.1"/>
</dbReference>
<dbReference type="GO" id="GO:0042026">
    <property type="term" value="P:protein refolding"/>
    <property type="evidence" value="ECO:0007669"/>
    <property type="project" value="TreeGrafter"/>
</dbReference>
<proteinExistence type="predicted"/>
<dbReference type="InterPro" id="IPR008971">
    <property type="entry name" value="HSP40/DnaJ_pept-bd"/>
</dbReference>
<dbReference type="GO" id="GO:0005737">
    <property type="term" value="C:cytoplasm"/>
    <property type="evidence" value="ECO:0007669"/>
    <property type="project" value="TreeGrafter"/>
</dbReference>
<dbReference type="SUPFAM" id="SSF49493">
    <property type="entry name" value="HSP40/DnaJ peptide-binding domain"/>
    <property type="match status" value="2"/>
</dbReference>
<reference evidence="3 4" key="1">
    <citation type="submission" date="2018-04" db="EMBL/GenBank/DDBJ databases">
        <title>Novel Campyloabacter and Helicobacter Species and Strains.</title>
        <authorList>
            <person name="Mannion A.J."/>
            <person name="Shen Z."/>
            <person name="Fox J.G."/>
        </authorList>
    </citation>
    <scope>NUCLEOTIDE SEQUENCE [LARGE SCALE GENOMIC DNA]</scope>
    <source>
        <strain evidence="3 4">MIT 97-5075</strain>
    </source>
</reference>
<dbReference type="PANTHER" id="PTHR43096">
    <property type="entry name" value="DNAJ HOMOLOG 1, MITOCHONDRIAL-RELATED"/>
    <property type="match status" value="1"/>
</dbReference>
<dbReference type="InterPro" id="IPR002939">
    <property type="entry name" value="DnaJ_C"/>
</dbReference>
<dbReference type="EMBL" id="NXLW01000002">
    <property type="protein sequence ID" value="RDU73365.1"/>
    <property type="molecule type" value="Genomic_DNA"/>
</dbReference>
<gene>
    <name evidence="3" type="ORF">CQA66_01485</name>
</gene>
<dbReference type="InterPro" id="IPR018253">
    <property type="entry name" value="DnaJ_domain_CS"/>
</dbReference>
<organism evidence="3 4">
    <name type="scientific">Helicobacter aurati</name>
    <dbReference type="NCBI Taxonomy" id="137778"/>
    <lineage>
        <taxon>Bacteria</taxon>
        <taxon>Pseudomonadati</taxon>
        <taxon>Campylobacterota</taxon>
        <taxon>Epsilonproteobacteria</taxon>
        <taxon>Campylobacterales</taxon>
        <taxon>Helicobacteraceae</taxon>
        <taxon>Helicobacter</taxon>
    </lineage>
</organism>
<dbReference type="CDD" id="cd06257">
    <property type="entry name" value="DnaJ"/>
    <property type="match status" value="1"/>
</dbReference>
<evidence type="ECO:0000259" key="2">
    <source>
        <dbReference type="PROSITE" id="PS50076"/>
    </source>
</evidence>
<sequence length="288" mass="32295">MAKSLYETLNISENASNDEIKKAYRKLAREYHPDVNKSPEAEEKFKEINAAYEILSDSEKKSQYDQYGDAMFNGQNFSDFTRNYNTSDLNDLFNSIFGKTGGYNSAKNFHFGGFGGYDGFASNDIDLDIEASVQIPLQTAILGGKVKITLNHSSFELKIPEGICDGTKLRAKGKGRKLGNMTGDAIIAVKISTHEGFEIDGINLIQDVHVPLKLMLFGGEMTIQAIQKKITIKIPKNVQNGLKMRVENMAFKDRKNNKQGSLLLRLYVLLPNSDNFSKELQELMQKEL</sequence>
<evidence type="ECO:0000313" key="3">
    <source>
        <dbReference type="EMBL" id="RDU73365.1"/>
    </source>
</evidence>
<comment type="caution">
    <text evidence="3">The sequence shown here is derived from an EMBL/GenBank/DDBJ whole genome shotgun (WGS) entry which is preliminary data.</text>
</comment>
<name>A0A3D8J867_9HELI</name>
<accession>A0A3D8J867</accession>
<dbReference type="PROSITE" id="PS00636">
    <property type="entry name" value="DNAJ_1"/>
    <property type="match status" value="1"/>
</dbReference>
<dbReference type="CDD" id="cd10747">
    <property type="entry name" value="DnaJ_C"/>
    <property type="match status" value="1"/>
</dbReference>
<dbReference type="SMART" id="SM00271">
    <property type="entry name" value="DnaJ"/>
    <property type="match status" value="1"/>
</dbReference>
<dbReference type="PANTHER" id="PTHR43096:SF52">
    <property type="entry name" value="DNAJ HOMOLOG 1, MITOCHONDRIAL-RELATED"/>
    <property type="match status" value="1"/>
</dbReference>
<dbReference type="InterPro" id="IPR036869">
    <property type="entry name" value="J_dom_sf"/>
</dbReference>
<keyword evidence="4" id="KW-1185">Reference proteome</keyword>
<dbReference type="PROSITE" id="PS50076">
    <property type="entry name" value="DNAJ_2"/>
    <property type="match status" value="1"/>
</dbReference>